<dbReference type="InterPro" id="IPR024931">
    <property type="entry name" value="Importin_alpha"/>
</dbReference>
<dbReference type="InterPro" id="IPR011989">
    <property type="entry name" value="ARM-like"/>
</dbReference>
<evidence type="ECO:0000256" key="1">
    <source>
        <dbReference type="ARBA" id="ARBA00010394"/>
    </source>
</evidence>
<accession>A0A5A7PQE7</accession>
<organism evidence="8 9">
    <name type="scientific">Striga asiatica</name>
    <name type="common">Asiatic witchweed</name>
    <name type="synonym">Buchnera asiatica</name>
    <dbReference type="NCBI Taxonomy" id="4170"/>
    <lineage>
        <taxon>Eukaryota</taxon>
        <taxon>Viridiplantae</taxon>
        <taxon>Streptophyta</taxon>
        <taxon>Embryophyta</taxon>
        <taxon>Tracheophyta</taxon>
        <taxon>Spermatophyta</taxon>
        <taxon>Magnoliopsida</taxon>
        <taxon>eudicotyledons</taxon>
        <taxon>Gunneridae</taxon>
        <taxon>Pentapetalae</taxon>
        <taxon>asterids</taxon>
        <taxon>lamiids</taxon>
        <taxon>Lamiales</taxon>
        <taxon>Orobanchaceae</taxon>
        <taxon>Buchnereae</taxon>
        <taxon>Striga</taxon>
    </lineage>
</organism>
<feature type="domain" description="IBB" evidence="7">
    <location>
        <begin position="1"/>
        <end position="58"/>
    </location>
</feature>
<dbReference type="OrthoDB" id="29145at2759"/>
<gene>
    <name evidence="8" type="ORF">STAS_10934</name>
</gene>
<dbReference type="FunFam" id="1.20.5.690:FF:000002">
    <property type="entry name" value="Importin subunit alpha"/>
    <property type="match status" value="1"/>
</dbReference>
<protein>
    <recommendedName>
        <fullName evidence="5">Importin subunit alpha</fullName>
    </recommendedName>
</protein>
<dbReference type="SMART" id="SM00185">
    <property type="entry name" value="ARM"/>
    <property type="match status" value="8"/>
</dbReference>
<reference evidence="9" key="1">
    <citation type="journal article" date="2019" name="Curr. Biol.">
        <title>Genome Sequence of Striga asiatica Provides Insight into the Evolution of Plant Parasitism.</title>
        <authorList>
            <person name="Yoshida S."/>
            <person name="Kim S."/>
            <person name="Wafula E.K."/>
            <person name="Tanskanen J."/>
            <person name="Kim Y.M."/>
            <person name="Honaas L."/>
            <person name="Yang Z."/>
            <person name="Spallek T."/>
            <person name="Conn C.E."/>
            <person name="Ichihashi Y."/>
            <person name="Cheong K."/>
            <person name="Cui S."/>
            <person name="Der J.P."/>
            <person name="Gundlach H."/>
            <person name="Jiao Y."/>
            <person name="Hori C."/>
            <person name="Ishida J.K."/>
            <person name="Kasahara H."/>
            <person name="Kiba T."/>
            <person name="Kim M.S."/>
            <person name="Koo N."/>
            <person name="Laohavisit A."/>
            <person name="Lee Y.H."/>
            <person name="Lumba S."/>
            <person name="McCourt P."/>
            <person name="Mortimer J.C."/>
            <person name="Mutuku J.M."/>
            <person name="Nomura T."/>
            <person name="Sasaki-Sekimoto Y."/>
            <person name="Seto Y."/>
            <person name="Wang Y."/>
            <person name="Wakatake T."/>
            <person name="Sakakibara H."/>
            <person name="Demura T."/>
            <person name="Yamaguchi S."/>
            <person name="Yoneyama K."/>
            <person name="Manabe R.I."/>
            <person name="Nelson D.C."/>
            <person name="Schulman A.H."/>
            <person name="Timko M.P."/>
            <person name="dePamphilis C.W."/>
            <person name="Choi D."/>
            <person name="Shirasu K."/>
        </authorList>
    </citation>
    <scope>NUCLEOTIDE SEQUENCE [LARGE SCALE GENOMIC DNA]</scope>
    <source>
        <strain evidence="9">cv. UVA1</strain>
    </source>
</reference>
<evidence type="ECO:0000256" key="4">
    <source>
        <dbReference type="ARBA" id="ARBA00022927"/>
    </source>
</evidence>
<evidence type="ECO:0000256" key="6">
    <source>
        <dbReference type="PROSITE-ProRule" id="PRU00259"/>
    </source>
</evidence>
<dbReference type="GO" id="GO:0061608">
    <property type="term" value="F:nuclear import signal receptor activity"/>
    <property type="evidence" value="ECO:0007669"/>
    <property type="project" value="InterPro"/>
</dbReference>
<dbReference type="Pfam" id="PF16186">
    <property type="entry name" value="Arm_3"/>
    <property type="match status" value="1"/>
</dbReference>
<keyword evidence="4 5" id="KW-0653">Protein transport</keyword>
<dbReference type="PANTHER" id="PTHR23316">
    <property type="entry name" value="IMPORTIN ALPHA"/>
    <property type="match status" value="1"/>
</dbReference>
<dbReference type="PIRSF" id="PIRSF005673">
    <property type="entry name" value="Importin_alpha"/>
    <property type="match status" value="1"/>
</dbReference>
<comment type="similarity">
    <text evidence="1 5">Belongs to the importin alpha family.</text>
</comment>
<dbReference type="Gene3D" id="1.20.5.690">
    <property type="entry name" value="Importin-alpha, importin-beta-binding domain"/>
    <property type="match status" value="1"/>
</dbReference>
<evidence type="ECO:0000256" key="3">
    <source>
        <dbReference type="ARBA" id="ARBA00022737"/>
    </source>
</evidence>
<dbReference type="GO" id="GO:0005737">
    <property type="term" value="C:cytoplasm"/>
    <property type="evidence" value="ECO:0007669"/>
    <property type="project" value="InterPro"/>
</dbReference>
<evidence type="ECO:0000256" key="2">
    <source>
        <dbReference type="ARBA" id="ARBA00022448"/>
    </source>
</evidence>
<evidence type="ECO:0000256" key="5">
    <source>
        <dbReference type="PIRNR" id="PIRNR005673"/>
    </source>
</evidence>
<dbReference type="PROSITE" id="PS50176">
    <property type="entry name" value="ARM_REPEAT"/>
    <property type="match status" value="4"/>
</dbReference>
<sequence length="571" mass="63570">MSLRPNSRTEVRRSRYKVAVDADEGRRRREDNMVEIRKNKREENLLKKRREGLQAQQFQPAANVPLPDKKIRSDDGFCHLDCRLICCGTLWFFLLILALRTECTLFDVLFQLENLPAMVAGVWSDDAALQLEATTQFRKLLSIERNPPIEEVIQSGVVPRLVEFLGRDDYPQLQFEAAWALTNIASGTSENTKVVIDQGAVPIFVRLLSSPSDDVREQAVWALGNVAGDSPKCRDLVLHYGALMPLLSQFNDQAKLSMLRNATWTLSNFCRGKPQPQFEQVKPALAAIAHLIHTNDEEVLTDACWALSYLSDGTNDKIQAVIEAGVCPRLIELLLHPSASVLIPALRTVGNIVTGDDLQTQVIINHQALPRLLNLLTQNHKKSIKKEACWTISNITAGNKEQIQAVIEAGLISPLVHLLQNAEFEIKKEAAWAISNATSGGTHDQIKFLVHEGCIKPLCDLLVCPDPRIITVSLEGLENILKVGEAEKNQGNTGDVNIFAQMIDDAEGLEKIENLQSHDNNEIYEKAVKILETYWLEEDDEQLVSTDEAQQSGFNFGDGALPVPSGGFKFS</sequence>
<dbReference type="Gene3D" id="1.25.10.10">
    <property type="entry name" value="Leucine-rich Repeat Variant"/>
    <property type="match status" value="1"/>
</dbReference>
<feature type="repeat" description="ARM" evidence="6">
    <location>
        <begin position="410"/>
        <end position="438"/>
    </location>
</feature>
<dbReference type="InterPro" id="IPR036975">
    <property type="entry name" value="Importin-a_IBB_sf"/>
</dbReference>
<dbReference type="InterPro" id="IPR002652">
    <property type="entry name" value="Importin-a_IBB"/>
</dbReference>
<dbReference type="EMBL" id="BKCP01004938">
    <property type="protein sequence ID" value="GER34692.1"/>
    <property type="molecule type" value="Genomic_DNA"/>
</dbReference>
<name>A0A5A7PQE7_STRAF</name>
<evidence type="ECO:0000259" key="7">
    <source>
        <dbReference type="PROSITE" id="PS51214"/>
    </source>
</evidence>
<dbReference type="GO" id="GO:0006606">
    <property type="term" value="P:protein import into nucleus"/>
    <property type="evidence" value="ECO:0007669"/>
    <property type="project" value="InterPro"/>
</dbReference>
<dbReference type="SUPFAM" id="SSF48371">
    <property type="entry name" value="ARM repeat"/>
    <property type="match status" value="1"/>
</dbReference>
<dbReference type="FunFam" id="1.25.10.10:FF:000040">
    <property type="entry name" value="Importin subunit alpha"/>
    <property type="match status" value="1"/>
</dbReference>
<dbReference type="Proteomes" id="UP000325081">
    <property type="component" value="Unassembled WGS sequence"/>
</dbReference>
<dbReference type="Pfam" id="PF00514">
    <property type="entry name" value="Arm"/>
    <property type="match status" value="8"/>
</dbReference>
<evidence type="ECO:0000313" key="9">
    <source>
        <dbReference type="Proteomes" id="UP000325081"/>
    </source>
</evidence>
<keyword evidence="3" id="KW-0677">Repeat</keyword>
<dbReference type="InterPro" id="IPR032413">
    <property type="entry name" value="Arm_3"/>
</dbReference>
<feature type="repeat" description="ARM" evidence="6">
    <location>
        <begin position="156"/>
        <end position="199"/>
    </location>
</feature>
<feature type="repeat" description="ARM" evidence="6">
    <location>
        <begin position="199"/>
        <end position="241"/>
    </location>
</feature>
<dbReference type="InterPro" id="IPR016024">
    <property type="entry name" value="ARM-type_fold"/>
</dbReference>
<keyword evidence="9" id="KW-1185">Reference proteome</keyword>
<evidence type="ECO:0000313" key="8">
    <source>
        <dbReference type="EMBL" id="GER34692.1"/>
    </source>
</evidence>
<dbReference type="InterPro" id="IPR000225">
    <property type="entry name" value="Armadillo"/>
</dbReference>
<proteinExistence type="inferred from homology"/>
<feature type="repeat" description="ARM" evidence="6">
    <location>
        <begin position="367"/>
        <end position="410"/>
    </location>
</feature>
<dbReference type="PROSITE" id="PS51214">
    <property type="entry name" value="IBB"/>
    <property type="match status" value="1"/>
</dbReference>
<dbReference type="AlphaFoldDB" id="A0A5A7PQE7"/>
<dbReference type="Pfam" id="PF01749">
    <property type="entry name" value="IBB"/>
    <property type="match status" value="1"/>
</dbReference>
<comment type="caution">
    <text evidence="8">The sequence shown here is derived from an EMBL/GenBank/DDBJ whole genome shotgun (WGS) entry which is preliminary data.</text>
</comment>
<keyword evidence="2 5" id="KW-0813">Transport</keyword>